<sequence>MSVDMTTNSFGVQNRTLWEQVFAHLREEILANRLAPGTEINEVAFARSLGVSRGPLREALGRLAAEGLVTITPRRGAVVTKLTRTEFLEAYQVREALESLAVKLAVPRLDDERRAHLHALSDEMVECAQSGDVAEFFAVNRRFHDVFVQGSGNARLQEMHSQLMAQMGRLMNTSHELRGGLEQSIAEHQAILAAVDAGDAERAARLLEEHIEVPQRVLDSAEGDVLFDDEPDPPDTTD</sequence>
<dbReference type="InterPro" id="IPR011711">
    <property type="entry name" value="GntR_C"/>
</dbReference>
<dbReference type="Proteomes" id="UP000008229">
    <property type="component" value="Chromosome"/>
</dbReference>
<gene>
    <name evidence="5" type="ordered locus">Cwoe_4139</name>
</gene>
<reference evidence="6" key="2">
    <citation type="submission" date="2010-01" db="EMBL/GenBank/DDBJ databases">
        <title>The complete genome of Conexibacter woesei DSM 14684.</title>
        <authorList>
            <consortium name="US DOE Joint Genome Institute (JGI-PGF)"/>
            <person name="Lucas S."/>
            <person name="Copeland A."/>
            <person name="Lapidus A."/>
            <person name="Glavina del Rio T."/>
            <person name="Dalin E."/>
            <person name="Tice H."/>
            <person name="Bruce D."/>
            <person name="Goodwin L."/>
            <person name="Pitluck S."/>
            <person name="Kyrpides N."/>
            <person name="Mavromatis K."/>
            <person name="Ivanova N."/>
            <person name="Mikhailova N."/>
            <person name="Chertkov O."/>
            <person name="Brettin T."/>
            <person name="Detter J.C."/>
            <person name="Han C."/>
            <person name="Larimer F."/>
            <person name="Land M."/>
            <person name="Hauser L."/>
            <person name="Markowitz V."/>
            <person name="Cheng J.-F."/>
            <person name="Hugenholtz P."/>
            <person name="Woyke T."/>
            <person name="Wu D."/>
            <person name="Pukall R."/>
            <person name="Steenblock K."/>
            <person name="Schneider S."/>
            <person name="Klenk H.-P."/>
            <person name="Eisen J.A."/>
        </authorList>
    </citation>
    <scope>NUCLEOTIDE SEQUENCE [LARGE SCALE GENOMIC DNA]</scope>
    <source>
        <strain evidence="6">DSM 14684 / CIP 108061 / JCM 11494 / NBRC 100937 / ID131577</strain>
    </source>
</reference>
<keyword evidence="3" id="KW-0804">Transcription</keyword>
<evidence type="ECO:0000256" key="2">
    <source>
        <dbReference type="ARBA" id="ARBA00023125"/>
    </source>
</evidence>
<dbReference type="PROSITE" id="PS50949">
    <property type="entry name" value="HTH_GNTR"/>
    <property type="match status" value="1"/>
</dbReference>
<dbReference type="SMART" id="SM00345">
    <property type="entry name" value="HTH_GNTR"/>
    <property type="match status" value="1"/>
</dbReference>
<dbReference type="EMBL" id="CP001854">
    <property type="protein sequence ID" value="ADB52554.1"/>
    <property type="molecule type" value="Genomic_DNA"/>
</dbReference>
<dbReference type="GO" id="GO:0003677">
    <property type="term" value="F:DNA binding"/>
    <property type="evidence" value="ECO:0007669"/>
    <property type="project" value="UniProtKB-KW"/>
</dbReference>
<evidence type="ECO:0000313" key="6">
    <source>
        <dbReference type="Proteomes" id="UP000008229"/>
    </source>
</evidence>
<dbReference type="eggNOG" id="COG1802">
    <property type="taxonomic scope" value="Bacteria"/>
</dbReference>
<dbReference type="SMART" id="SM00895">
    <property type="entry name" value="FCD"/>
    <property type="match status" value="1"/>
</dbReference>
<dbReference type="AlphaFoldDB" id="D3F4U7"/>
<keyword evidence="2" id="KW-0238">DNA-binding</keyword>
<keyword evidence="6" id="KW-1185">Reference proteome</keyword>
<evidence type="ECO:0000256" key="1">
    <source>
        <dbReference type="ARBA" id="ARBA00023015"/>
    </source>
</evidence>
<dbReference type="Pfam" id="PF07729">
    <property type="entry name" value="FCD"/>
    <property type="match status" value="1"/>
</dbReference>
<evidence type="ECO:0000256" key="3">
    <source>
        <dbReference type="ARBA" id="ARBA00023163"/>
    </source>
</evidence>
<reference evidence="5 6" key="1">
    <citation type="journal article" date="2010" name="Stand. Genomic Sci.">
        <title>Complete genome sequence of Conexibacter woesei type strain (ID131577).</title>
        <authorList>
            <person name="Pukall R."/>
            <person name="Lapidus A."/>
            <person name="Glavina Del Rio T."/>
            <person name="Copeland A."/>
            <person name="Tice H."/>
            <person name="Cheng J.-F."/>
            <person name="Lucas S."/>
            <person name="Chen F."/>
            <person name="Nolan M."/>
            <person name="Bruce D."/>
            <person name="Goodwin L."/>
            <person name="Pitluck S."/>
            <person name="Mavromatis K."/>
            <person name="Ivanova N."/>
            <person name="Ovchinnikova G."/>
            <person name="Pati A."/>
            <person name="Chen A."/>
            <person name="Palaniappan K."/>
            <person name="Land M."/>
            <person name="Hauser L."/>
            <person name="Chang Y.-J."/>
            <person name="Jeffries C.D."/>
            <person name="Chain P."/>
            <person name="Meincke L."/>
            <person name="Sims D."/>
            <person name="Brettin T."/>
            <person name="Detter J.C."/>
            <person name="Rohde M."/>
            <person name="Goeker M."/>
            <person name="Bristow J."/>
            <person name="Eisen J.A."/>
            <person name="Markowitz V."/>
            <person name="Kyrpides N.C."/>
            <person name="Klenk H.-P."/>
            <person name="Hugenholtz P."/>
        </authorList>
    </citation>
    <scope>NUCLEOTIDE SEQUENCE [LARGE SCALE GENOMIC DNA]</scope>
    <source>
        <strain evidence="6">DSM 14684 / CIP 108061 / JCM 11494 / NBRC 100937 / ID131577</strain>
    </source>
</reference>
<protein>
    <submittedName>
        <fullName evidence="5">Transcriptional regulator, GntR family</fullName>
    </submittedName>
</protein>
<dbReference type="InterPro" id="IPR000524">
    <property type="entry name" value="Tscrpt_reg_HTH_GntR"/>
</dbReference>
<dbReference type="PANTHER" id="PTHR43537:SF24">
    <property type="entry name" value="GLUCONATE OPERON TRANSCRIPTIONAL REPRESSOR"/>
    <property type="match status" value="1"/>
</dbReference>
<keyword evidence="1" id="KW-0805">Transcription regulation</keyword>
<feature type="domain" description="HTH gntR-type" evidence="4">
    <location>
        <begin position="15"/>
        <end position="82"/>
    </location>
</feature>
<dbReference type="KEGG" id="cwo:Cwoe_4139"/>
<dbReference type="GO" id="GO:0003700">
    <property type="term" value="F:DNA-binding transcription factor activity"/>
    <property type="evidence" value="ECO:0007669"/>
    <property type="project" value="InterPro"/>
</dbReference>
<name>D3F4U7_CONWI</name>
<accession>D3F4U7</accession>
<proteinExistence type="predicted"/>
<dbReference type="CDD" id="cd07377">
    <property type="entry name" value="WHTH_GntR"/>
    <property type="match status" value="1"/>
</dbReference>
<dbReference type="Gene3D" id="1.10.10.10">
    <property type="entry name" value="Winged helix-like DNA-binding domain superfamily/Winged helix DNA-binding domain"/>
    <property type="match status" value="1"/>
</dbReference>
<dbReference type="InterPro" id="IPR008920">
    <property type="entry name" value="TF_FadR/GntR_C"/>
</dbReference>
<dbReference type="InterPro" id="IPR036390">
    <property type="entry name" value="WH_DNA-bd_sf"/>
</dbReference>
<dbReference type="HOGENOM" id="CLU_017584_5_1_11"/>
<dbReference type="PANTHER" id="PTHR43537">
    <property type="entry name" value="TRANSCRIPTIONAL REGULATOR, GNTR FAMILY"/>
    <property type="match status" value="1"/>
</dbReference>
<dbReference type="STRING" id="469383.Cwoe_4139"/>
<dbReference type="Pfam" id="PF00392">
    <property type="entry name" value="GntR"/>
    <property type="match status" value="1"/>
</dbReference>
<dbReference type="InterPro" id="IPR036388">
    <property type="entry name" value="WH-like_DNA-bd_sf"/>
</dbReference>
<evidence type="ECO:0000259" key="4">
    <source>
        <dbReference type="PROSITE" id="PS50949"/>
    </source>
</evidence>
<organism evidence="5 6">
    <name type="scientific">Conexibacter woesei (strain DSM 14684 / CCUG 47730 / CIP 108061 / JCM 11494 / NBRC 100937 / ID131577)</name>
    <dbReference type="NCBI Taxonomy" id="469383"/>
    <lineage>
        <taxon>Bacteria</taxon>
        <taxon>Bacillati</taxon>
        <taxon>Actinomycetota</taxon>
        <taxon>Thermoleophilia</taxon>
        <taxon>Solirubrobacterales</taxon>
        <taxon>Conexibacteraceae</taxon>
        <taxon>Conexibacter</taxon>
    </lineage>
</organism>
<dbReference type="SUPFAM" id="SSF46785">
    <property type="entry name" value="Winged helix' DNA-binding domain"/>
    <property type="match status" value="1"/>
</dbReference>
<evidence type="ECO:0000313" key="5">
    <source>
        <dbReference type="EMBL" id="ADB52554.1"/>
    </source>
</evidence>
<dbReference type="SUPFAM" id="SSF48008">
    <property type="entry name" value="GntR ligand-binding domain-like"/>
    <property type="match status" value="1"/>
</dbReference>
<dbReference type="Gene3D" id="1.20.120.530">
    <property type="entry name" value="GntR ligand-binding domain-like"/>
    <property type="match status" value="1"/>
</dbReference>